<dbReference type="AlphaFoldDB" id="A0A7J0BFC7"/>
<dbReference type="InterPro" id="IPR011008">
    <property type="entry name" value="Dimeric_a/b-barrel"/>
</dbReference>
<dbReference type="SUPFAM" id="SSF54909">
    <property type="entry name" value="Dimeric alpha+beta barrel"/>
    <property type="match status" value="1"/>
</dbReference>
<organism evidence="2 3">
    <name type="scientific">Desulfovibrio subterraneus</name>
    <dbReference type="NCBI Taxonomy" id="2718620"/>
    <lineage>
        <taxon>Bacteria</taxon>
        <taxon>Pseudomonadati</taxon>
        <taxon>Thermodesulfobacteriota</taxon>
        <taxon>Desulfovibrionia</taxon>
        <taxon>Desulfovibrionales</taxon>
        <taxon>Desulfovibrionaceae</taxon>
        <taxon>Desulfovibrio</taxon>
    </lineage>
</organism>
<dbReference type="GO" id="GO:0003824">
    <property type="term" value="F:catalytic activity"/>
    <property type="evidence" value="ECO:0007669"/>
    <property type="project" value="TreeGrafter"/>
</dbReference>
<evidence type="ECO:0000313" key="2">
    <source>
        <dbReference type="EMBL" id="GFM32407.1"/>
    </source>
</evidence>
<evidence type="ECO:0000313" key="3">
    <source>
        <dbReference type="Proteomes" id="UP000503840"/>
    </source>
</evidence>
<dbReference type="PANTHER" id="PTHR33336:SF3">
    <property type="entry name" value="ABM DOMAIN-CONTAINING PROTEIN"/>
    <property type="match status" value="1"/>
</dbReference>
<dbReference type="RefSeq" id="WP_174404112.1">
    <property type="nucleotide sequence ID" value="NZ_BLVO01000005.1"/>
</dbReference>
<dbReference type="Gene3D" id="3.30.70.100">
    <property type="match status" value="1"/>
</dbReference>
<reference evidence="2 3" key="1">
    <citation type="submission" date="2020-05" db="EMBL/GenBank/DDBJ databases">
        <title>Draft genome sequence of Desulfovibrio sp. strain HN2T.</title>
        <authorList>
            <person name="Ueno A."/>
            <person name="Tamazawa S."/>
            <person name="Tamamura S."/>
            <person name="Murakami T."/>
            <person name="Kiyama T."/>
            <person name="Inomata H."/>
            <person name="Amano Y."/>
            <person name="Miyakawa K."/>
            <person name="Tamaki H."/>
            <person name="Naganuma T."/>
            <person name="Kaneko K."/>
        </authorList>
    </citation>
    <scope>NUCLEOTIDE SEQUENCE [LARGE SCALE GENOMIC DNA]</scope>
    <source>
        <strain evidence="2 3">HN2</strain>
    </source>
</reference>
<dbReference type="PROSITE" id="PS51725">
    <property type="entry name" value="ABM"/>
    <property type="match status" value="1"/>
</dbReference>
<dbReference type="Proteomes" id="UP000503840">
    <property type="component" value="Unassembled WGS sequence"/>
</dbReference>
<keyword evidence="3" id="KW-1185">Reference proteome</keyword>
<dbReference type="InterPro" id="IPR050744">
    <property type="entry name" value="AI-2_Isomerase_LsrG"/>
</dbReference>
<dbReference type="EMBL" id="BLVO01000005">
    <property type="protein sequence ID" value="GFM32407.1"/>
    <property type="molecule type" value="Genomic_DNA"/>
</dbReference>
<proteinExistence type="predicted"/>
<evidence type="ECO:0000259" key="1">
    <source>
        <dbReference type="PROSITE" id="PS51725"/>
    </source>
</evidence>
<gene>
    <name evidence="2" type="ORF">DSM101010T_07720</name>
</gene>
<comment type="caution">
    <text evidence="2">The sequence shown here is derived from an EMBL/GenBank/DDBJ whole genome shotgun (WGS) entry which is preliminary data.</text>
</comment>
<sequence>MIILIATFQAIHGKSYELEAAFRGMMGPTTAEQGALEYRLHRSLERNDTFFFYEKYADKAAMDLHLASSHFAVLMEKVQPMLAGAPQVDTLEFLEGIPERG</sequence>
<accession>A0A7J0BFC7</accession>
<dbReference type="InterPro" id="IPR007138">
    <property type="entry name" value="ABM_dom"/>
</dbReference>
<dbReference type="PANTHER" id="PTHR33336">
    <property type="entry name" value="QUINOL MONOOXYGENASE YGIN-RELATED"/>
    <property type="match status" value="1"/>
</dbReference>
<name>A0A7J0BFC7_9BACT</name>
<dbReference type="Pfam" id="PF03992">
    <property type="entry name" value="ABM"/>
    <property type="match status" value="1"/>
</dbReference>
<feature type="domain" description="ABM" evidence="1">
    <location>
        <begin position="2"/>
        <end position="93"/>
    </location>
</feature>
<protein>
    <recommendedName>
        <fullName evidence="1">ABM domain-containing protein</fullName>
    </recommendedName>
</protein>